<dbReference type="EMBL" id="LKAM01000003">
    <property type="protein sequence ID" value="KUM49399.1"/>
    <property type="molecule type" value="Genomic_DNA"/>
</dbReference>
<proteinExistence type="predicted"/>
<dbReference type="AlphaFoldDB" id="A0A101M1M5"/>
<protein>
    <submittedName>
        <fullName evidence="1">Uncharacterized protein</fullName>
    </submittedName>
</protein>
<organism evidence="1">
    <name type="scientific">Picea glauca</name>
    <name type="common">White spruce</name>
    <name type="synonym">Pinus glauca</name>
    <dbReference type="NCBI Taxonomy" id="3330"/>
    <lineage>
        <taxon>Eukaryota</taxon>
        <taxon>Viridiplantae</taxon>
        <taxon>Streptophyta</taxon>
        <taxon>Embryophyta</taxon>
        <taxon>Tracheophyta</taxon>
        <taxon>Spermatophyta</taxon>
        <taxon>Pinopsida</taxon>
        <taxon>Pinidae</taxon>
        <taxon>Conifers I</taxon>
        <taxon>Pinales</taxon>
        <taxon>Pinaceae</taxon>
        <taxon>Picea</taxon>
    </lineage>
</organism>
<sequence>MFLSPIATTWNLYQPDRRLTDLNLVIDFFIGRACLGGQNIDCYFRSRKDEFSLVRRPIATNNQPPF</sequence>
<comment type="caution">
    <text evidence="1">The sequence shown here is derived from an EMBL/GenBank/DDBJ whole genome shotgun (WGS) entry which is preliminary data.</text>
</comment>
<accession>A0A101M1M5</accession>
<keyword evidence="1" id="KW-0496">Mitochondrion</keyword>
<name>A0A101M1M5_PICGL</name>
<gene>
    <name evidence="1" type="ORF">ABT39_MTgene3948</name>
</gene>
<geneLocation type="mitochondrion" evidence="1"/>
<reference evidence="1" key="1">
    <citation type="journal article" date="2015" name="Genome Biol. Evol.">
        <title>Organellar Genomes of White Spruce (Picea glauca): Assembly and Annotation.</title>
        <authorList>
            <person name="Jackman S.D."/>
            <person name="Warren R.L."/>
            <person name="Gibb E.A."/>
            <person name="Vandervalk B.P."/>
            <person name="Mohamadi H."/>
            <person name="Chu J."/>
            <person name="Raymond A."/>
            <person name="Pleasance S."/>
            <person name="Coope R."/>
            <person name="Wildung M.R."/>
            <person name="Ritland C.E."/>
            <person name="Bousquet J."/>
            <person name="Jones S.J."/>
            <person name="Bohlmann J."/>
            <person name="Birol I."/>
        </authorList>
    </citation>
    <scope>NUCLEOTIDE SEQUENCE [LARGE SCALE GENOMIC DNA]</scope>
    <source>
        <tissue evidence="1">Flushing bud</tissue>
    </source>
</reference>
<evidence type="ECO:0000313" key="1">
    <source>
        <dbReference type="EMBL" id="KUM49399.1"/>
    </source>
</evidence>